<protein>
    <recommendedName>
        <fullName evidence="3">DDE Tnp4 domain-containing protein</fullName>
    </recommendedName>
</protein>
<comment type="caution">
    <text evidence="1">The sequence shown here is derived from an EMBL/GenBank/DDBJ whole genome shotgun (WGS) entry which is preliminary data.</text>
</comment>
<dbReference type="AlphaFoldDB" id="A0A444Y2Z6"/>
<dbReference type="EMBL" id="SDMP01000018">
    <property type="protein sequence ID" value="RYQ96321.1"/>
    <property type="molecule type" value="Genomic_DNA"/>
</dbReference>
<reference evidence="1 2" key="1">
    <citation type="submission" date="2019-01" db="EMBL/GenBank/DDBJ databases">
        <title>Sequencing of cultivated peanut Arachis hypogaea provides insights into genome evolution and oil improvement.</title>
        <authorList>
            <person name="Chen X."/>
        </authorList>
    </citation>
    <scope>NUCLEOTIDE SEQUENCE [LARGE SCALE GENOMIC DNA]</scope>
    <source>
        <strain evidence="2">cv. Fuhuasheng</strain>
        <tissue evidence="1">Leaves</tissue>
    </source>
</reference>
<dbReference type="STRING" id="3818.A0A444Y2Z6"/>
<accession>A0A444Y2Z6</accession>
<dbReference type="Proteomes" id="UP000289738">
    <property type="component" value="Chromosome B08"/>
</dbReference>
<sequence length="53" mass="5831">MCNREMGFVYVLSGWEGSASDSRVLQDAITHRNSLKIPHGNDAIFGVKPIQLA</sequence>
<evidence type="ECO:0000313" key="1">
    <source>
        <dbReference type="EMBL" id="RYQ96321.1"/>
    </source>
</evidence>
<proteinExistence type="predicted"/>
<gene>
    <name evidence="1" type="ORF">Ahy_B08g092036</name>
</gene>
<evidence type="ECO:0000313" key="2">
    <source>
        <dbReference type="Proteomes" id="UP000289738"/>
    </source>
</evidence>
<keyword evidence="2" id="KW-1185">Reference proteome</keyword>
<name>A0A444Y2Z6_ARAHY</name>
<organism evidence="1 2">
    <name type="scientific">Arachis hypogaea</name>
    <name type="common">Peanut</name>
    <dbReference type="NCBI Taxonomy" id="3818"/>
    <lineage>
        <taxon>Eukaryota</taxon>
        <taxon>Viridiplantae</taxon>
        <taxon>Streptophyta</taxon>
        <taxon>Embryophyta</taxon>
        <taxon>Tracheophyta</taxon>
        <taxon>Spermatophyta</taxon>
        <taxon>Magnoliopsida</taxon>
        <taxon>eudicotyledons</taxon>
        <taxon>Gunneridae</taxon>
        <taxon>Pentapetalae</taxon>
        <taxon>rosids</taxon>
        <taxon>fabids</taxon>
        <taxon>Fabales</taxon>
        <taxon>Fabaceae</taxon>
        <taxon>Papilionoideae</taxon>
        <taxon>50 kb inversion clade</taxon>
        <taxon>dalbergioids sensu lato</taxon>
        <taxon>Dalbergieae</taxon>
        <taxon>Pterocarpus clade</taxon>
        <taxon>Arachis</taxon>
    </lineage>
</organism>
<evidence type="ECO:0008006" key="3">
    <source>
        <dbReference type="Google" id="ProtNLM"/>
    </source>
</evidence>